<accession>A0A7S1HTI5</accession>
<evidence type="ECO:0000256" key="4">
    <source>
        <dbReference type="RuleBase" id="RU000394"/>
    </source>
</evidence>
<sequence length="862" mass="97176">MMYDSEFRSTPAAATPQGEYDYGQQHEPSQHLHPQYNQEYNVNYGQPEYQAGYTGGGWNAGVRDGLNSAINADGSTYSASVGYRADASEDRRSATQRPPEWTGNPGGRPFIYLSTCQDLSLRFILWSFIFCIAFGIVIETSQEWIYPWLRIEQYDPNNDYSVSIGLWKHNCTIPSDCLTPAIQPGTNNANFFKDCRDKMYQELRASGILIIVGMCASLVAGLCVIKLGEYNVLFWRFKRKKPNKWRHKRNYRHFTCFASLVAFTMFLTSFILVNTTTKNSHECTEPLCGGPSTACGFGAPYFILLFMMVDTFFTTIGLWFMWYKRFRPVDWLTVCAALEMAQLEQRQKEEAEEWEDYSEKLGKVSVGLGRMIEVEALRRENEVLHQQVQYLSIHGAADGVDLLPPVASLPRSRAASISGRPAPDVDEVASQQGSMRGTHLDTNIGTIASVRPHSPAREQVLVKENAILMKKLKLVEEKWKTEAIARKKLFNEIQDMKGKIRVMGRSRPFLASKEHGQIELVFYDDCTLQVPAKNKEYIFDHVFPPESTQQSVWEECKHMAQSALDGYNVTIFAYGQTGSGKTHTMQGTDEEPGITIRMTDEIFKVCDKVKGTHACEVSCYMMELYLDELYDLLLQKHSINPRDVPKLEIKTDENGAVQVKNATITVAHSGDELMRLYRKGCSQRHTRKHAMNDQSSRSHLIFSVNVQTTNTITGKVLNGKITLVDLAGSERLKKTGMSAAADGAQEAAAINDSLFELGKVISDLSSEHPPQFINKRNNKLTMILSDSLGGNAKTLMIVCMSPATYNLPETINSLDFATRCKKVTNKSEKQEESKVIAKLKADYKRQIDDLQAENTRLRAQLP</sequence>
<feature type="region of interest" description="Disordered" evidence="5">
    <location>
        <begin position="414"/>
        <end position="439"/>
    </location>
</feature>
<feature type="transmembrane region" description="Helical" evidence="6">
    <location>
        <begin position="119"/>
        <end position="138"/>
    </location>
</feature>
<keyword evidence="6" id="KW-0812">Transmembrane</keyword>
<feature type="domain" description="Kinesin motor" evidence="7">
    <location>
        <begin position="499"/>
        <end position="823"/>
    </location>
</feature>
<feature type="transmembrane region" description="Helical" evidence="6">
    <location>
        <begin position="301"/>
        <end position="322"/>
    </location>
</feature>
<dbReference type="SUPFAM" id="SSF52540">
    <property type="entry name" value="P-loop containing nucleoside triphosphate hydrolases"/>
    <property type="match status" value="1"/>
</dbReference>
<dbReference type="InterPro" id="IPR001752">
    <property type="entry name" value="Kinesin_motor_dom"/>
</dbReference>
<name>A0A7S1HTI5_9EUGL</name>
<evidence type="ECO:0000256" key="3">
    <source>
        <dbReference type="PROSITE-ProRule" id="PRU00283"/>
    </source>
</evidence>
<dbReference type="Pfam" id="PF00225">
    <property type="entry name" value="Kinesin"/>
    <property type="match status" value="1"/>
</dbReference>
<feature type="binding site" evidence="3">
    <location>
        <begin position="575"/>
        <end position="582"/>
    </location>
    <ligand>
        <name>ATP</name>
        <dbReference type="ChEBI" id="CHEBI:30616"/>
    </ligand>
</feature>
<evidence type="ECO:0000256" key="1">
    <source>
        <dbReference type="ARBA" id="ARBA00022741"/>
    </source>
</evidence>
<feature type="transmembrane region" description="Helical" evidence="6">
    <location>
        <begin position="208"/>
        <end position="233"/>
    </location>
</feature>
<dbReference type="PANTHER" id="PTHR47972">
    <property type="entry name" value="KINESIN-LIKE PROTEIN KLP-3"/>
    <property type="match status" value="1"/>
</dbReference>
<feature type="transmembrane region" description="Helical" evidence="6">
    <location>
        <begin position="254"/>
        <end position="273"/>
    </location>
</feature>
<protein>
    <recommendedName>
        <fullName evidence="4">Kinesin-like protein</fullName>
    </recommendedName>
</protein>
<dbReference type="GO" id="GO:0003777">
    <property type="term" value="F:microtubule motor activity"/>
    <property type="evidence" value="ECO:0007669"/>
    <property type="project" value="InterPro"/>
</dbReference>
<dbReference type="Gene3D" id="3.40.850.10">
    <property type="entry name" value="Kinesin motor domain"/>
    <property type="match status" value="1"/>
</dbReference>
<evidence type="ECO:0000256" key="5">
    <source>
        <dbReference type="SAM" id="MobiDB-lite"/>
    </source>
</evidence>
<keyword evidence="2 3" id="KW-0067">ATP-binding</keyword>
<keyword evidence="6" id="KW-1133">Transmembrane helix</keyword>
<dbReference type="SMART" id="SM00129">
    <property type="entry name" value="KISc"/>
    <property type="match status" value="1"/>
</dbReference>
<evidence type="ECO:0000256" key="2">
    <source>
        <dbReference type="ARBA" id="ARBA00022840"/>
    </source>
</evidence>
<evidence type="ECO:0000259" key="7">
    <source>
        <dbReference type="PROSITE" id="PS50067"/>
    </source>
</evidence>
<dbReference type="AlphaFoldDB" id="A0A7S1HTI5"/>
<dbReference type="GO" id="GO:0005524">
    <property type="term" value="F:ATP binding"/>
    <property type="evidence" value="ECO:0007669"/>
    <property type="project" value="UniProtKB-UniRule"/>
</dbReference>
<dbReference type="InterPro" id="IPR027417">
    <property type="entry name" value="P-loop_NTPase"/>
</dbReference>
<dbReference type="PROSITE" id="PS50067">
    <property type="entry name" value="KINESIN_MOTOR_2"/>
    <property type="match status" value="1"/>
</dbReference>
<dbReference type="PANTHER" id="PTHR47972:SF16">
    <property type="entry name" value="KINESIN-LIKE PROTEIN"/>
    <property type="match status" value="1"/>
</dbReference>
<organism evidence="8">
    <name type="scientific">Eutreptiella gymnastica</name>
    <dbReference type="NCBI Taxonomy" id="73025"/>
    <lineage>
        <taxon>Eukaryota</taxon>
        <taxon>Discoba</taxon>
        <taxon>Euglenozoa</taxon>
        <taxon>Euglenida</taxon>
        <taxon>Spirocuta</taxon>
        <taxon>Euglenophyceae</taxon>
        <taxon>Eutreptiales</taxon>
        <taxon>Eutreptiaceae</taxon>
        <taxon>Eutreptiella</taxon>
    </lineage>
</organism>
<keyword evidence="3 4" id="KW-0505">Motor protein</keyword>
<dbReference type="PRINTS" id="PR00380">
    <property type="entry name" value="KINESINHEAVY"/>
</dbReference>
<feature type="compositionally biased region" description="Polar residues" evidence="5">
    <location>
        <begin position="429"/>
        <end position="439"/>
    </location>
</feature>
<dbReference type="InterPro" id="IPR019821">
    <property type="entry name" value="Kinesin_motor_CS"/>
</dbReference>
<dbReference type="GO" id="GO:0007018">
    <property type="term" value="P:microtubule-based movement"/>
    <property type="evidence" value="ECO:0007669"/>
    <property type="project" value="InterPro"/>
</dbReference>
<keyword evidence="4" id="KW-0493">Microtubule</keyword>
<gene>
    <name evidence="8" type="ORF">EGYM00392_LOCUS1334</name>
</gene>
<evidence type="ECO:0000313" key="8">
    <source>
        <dbReference type="EMBL" id="CAD8990292.1"/>
    </source>
</evidence>
<dbReference type="EMBL" id="HBGA01004100">
    <property type="protein sequence ID" value="CAD8990292.1"/>
    <property type="molecule type" value="Transcribed_RNA"/>
</dbReference>
<keyword evidence="6" id="KW-0472">Membrane</keyword>
<feature type="region of interest" description="Disordered" evidence="5">
    <location>
        <begin position="1"/>
        <end position="30"/>
    </location>
</feature>
<dbReference type="GO" id="GO:0008017">
    <property type="term" value="F:microtubule binding"/>
    <property type="evidence" value="ECO:0007669"/>
    <property type="project" value="InterPro"/>
</dbReference>
<keyword evidence="1 3" id="KW-0547">Nucleotide-binding</keyword>
<dbReference type="GO" id="GO:0005874">
    <property type="term" value="C:microtubule"/>
    <property type="evidence" value="ECO:0007669"/>
    <property type="project" value="UniProtKB-KW"/>
</dbReference>
<dbReference type="PROSITE" id="PS00411">
    <property type="entry name" value="KINESIN_MOTOR_1"/>
    <property type="match status" value="1"/>
</dbReference>
<dbReference type="InterPro" id="IPR027640">
    <property type="entry name" value="Kinesin-like_fam"/>
</dbReference>
<dbReference type="InterPro" id="IPR036961">
    <property type="entry name" value="Kinesin_motor_dom_sf"/>
</dbReference>
<reference evidence="8" key="1">
    <citation type="submission" date="2021-01" db="EMBL/GenBank/DDBJ databases">
        <authorList>
            <person name="Corre E."/>
            <person name="Pelletier E."/>
            <person name="Niang G."/>
            <person name="Scheremetjew M."/>
            <person name="Finn R."/>
            <person name="Kale V."/>
            <person name="Holt S."/>
            <person name="Cochrane G."/>
            <person name="Meng A."/>
            <person name="Brown T."/>
            <person name="Cohen L."/>
        </authorList>
    </citation>
    <scope>NUCLEOTIDE SEQUENCE</scope>
    <source>
        <strain evidence="8">NIES-381</strain>
    </source>
</reference>
<comment type="similarity">
    <text evidence="3 4">Belongs to the TRAFAC class myosin-kinesin ATPase superfamily. Kinesin family.</text>
</comment>
<evidence type="ECO:0000256" key="6">
    <source>
        <dbReference type="SAM" id="Phobius"/>
    </source>
</evidence>
<proteinExistence type="inferred from homology"/>